<feature type="transmembrane region" description="Helical" evidence="6">
    <location>
        <begin position="70"/>
        <end position="88"/>
    </location>
</feature>
<evidence type="ECO:0000256" key="4">
    <source>
        <dbReference type="ARBA" id="ARBA00022989"/>
    </source>
</evidence>
<keyword evidence="2" id="KW-1003">Cell membrane</keyword>
<reference evidence="7 8" key="1">
    <citation type="submission" date="2014-04" db="EMBL/GenBank/DDBJ databases">
        <title>Characterization and application of a salt tolerant electro-active bacterium.</title>
        <authorList>
            <person name="Yang L."/>
            <person name="Wei S."/>
            <person name="Tay Q.X.M."/>
        </authorList>
    </citation>
    <scope>NUCLEOTIDE SEQUENCE [LARGE SCALE GENOMIC DNA]</scope>
    <source>
        <strain evidence="7 8">LY1</strain>
    </source>
</reference>
<comment type="subcellular location">
    <subcellularLocation>
        <location evidence="1">Cell membrane</location>
        <topology evidence="1">Multi-pass membrane protein</topology>
    </subcellularLocation>
</comment>
<dbReference type="STRING" id="1048983.EL17_03355"/>
<evidence type="ECO:0000313" key="8">
    <source>
        <dbReference type="Proteomes" id="UP000027821"/>
    </source>
</evidence>
<dbReference type="RefSeq" id="WP_035070893.1">
    <property type="nucleotide sequence ID" value="NZ_JMIH01000014.1"/>
</dbReference>
<dbReference type="OrthoDB" id="679767at2"/>
<dbReference type="InterPro" id="IPR001123">
    <property type="entry name" value="LeuE-type"/>
</dbReference>
<dbReference type="PANTHER" id="PTHR30086">
    <property type="entry name" value="ARGININE EXPORTER PROTEIN ARGO"/>
    <property type="match status" value="1"/>
</dbReference>
<dbReference type="AlphaFoldDB" id="A0A074LLJ9"/>
<feature type="transmembrane region" description="Helical" evidence="6">
    <location>
        <begin position="6"/>
        <end position="25"/>
    </location>
</feature>
<dbReference type="EMBL" id="JMIH01000014">
    <property type="protein sequence ID" value="KEO74727.1"/>
    <property type="molecule type" value="Genomic_DNA"/>
</dbReference>
<evidence type="ECO:0000313" key="7">
    <source>
        <dbReference type="EMBL" id="KEO74727.1"/>
    </source>
</evidence>
<dbReference type="PANTHER" id="PTHR30086:SF20">
    <property type="entry name" value="ARGININE EXPORTER PROTEIN ARGO-RELATED"/>
    <property type="match status" value="1"/>
</dbReference>
<dbReference type="eggNOG" id="COG1280">
    <property type="taxonomic scope" value="Bacteria"/>
</dbReference>
<dbReference type="Proteomes" id="UP000027821">
    <property type="component" value="Unassembled WGS sequence"/>
</dbReference>
<evidence type="ECO:0000256" key="3">
    <source>
        <dbReference type="ARBA" id="ARBA00022692"/>
    </source>
</evidence>
<name>A0A074LLJ9_9BACT</name>
<comment type="caution">
    <text evidence="7">The sequence shown here is derived from an EMBL/GenBank/DDBJ whole genome shotgun (WGS) entry which is preliminary data.</text>
</comment>
<feature type="transmembrane region" description="Helical" evidence="6">
    <location>
        <begin position="147"/>
        <end position="167"/>
    </location>
</feature>
<feature type="transmembrane region" description="Helical" evidence="6">
    <location>
        <begin position="115"/>
        <end position="135"/>
    </location>
</feature>
<organism evidence="7 8">
    <name type="scientific">Anditalea andensis</name>
    <dbReference type="NCBI Taxonomy" id="1048983"/>
    <lineage>
        <taxon>Bacteria</taxon>
        <taxon>Pseudomonadati</taxon>
        <taxon>Bacteroidota</taxon>
        <taxon>Cytophagia</taxon>
        <taxon>Cytophagales</taxon>
        <taxon>Cytophagaceae</taxon>
        <taxon>Anditalea</taxon>
    </lineage>
</organism>
<keyword evidence="3 6" id="KW-0812">Transmembrane</keyword>
<proteinExistence type="predicted"/>
<dbReference type="GO" id="GO:0005886">
    <property type="term" value="C:plasma membrane"/>
    <property type="evidence" value="ECO:0007669"/>
    <property type="project" value="UniProtKB-SubCell"/>
</dbReference>
<keyword evidence="4 6" id="KW-1133">Transmembrane helix</keyword>
<dbReference type="GO" id="GO:0015171">
    <property type="term" value="F:amino acid transmembrane transporter activity"/>
    <property type="evidence" value="ECO:0007669"/>
    <property type="project" value="TreeGrafter"/>
</dbReference>
<sequence>MNILEGIGMGLLLSLIIGPVFFALIQNSIAKGFKYAVAMAAGVILSDAVYVFISYFGVSALSKTPEIEIWLGYLGGAFLIGFGIVSFFKKGMERPNSGGIAINEPKKRFGFLKGFSLNGINPFVLLFWGSIAGLVQLRDDFTTLDIWGYYFGVLITVFCIDVAKAYGAHKIKRYITARLMMYLNRGVAIVLIGFGIRLLKFALESQ</sequence>
<keyword evidence="5 6" id="KW-0472">Membrane</keyword>
<dbReference type="Pfam" id="PF01810">
    <property type="entry name" value="LysE"/>
    <property type="match status" value="1"/>
</dbReference>
<evidence type="ECO:0000256" key="6">
    <source>
        <dbReference type="SAM" id="Phobius"/>
    </source>
</evidence>
<evidence type="ECO:0000256" key="1">
    <source>
        <dbReference type="ARBA" id="ARBA00004651"/>
    </source>
</evidence>
<feature type="transmembrane region" description="Helical" evidence="6">
    <location>
        <begin position="179"/>
        <end position="199"/>
    </location>
</feature>
<evidence type="ECO:0000256" key="5">
    <source>
        <dbReference type="ARBA" id="ARBA00023136"/>
    </source>
</evidence>
<protein>
    <submittedName>
        <fullName evidence="7">Lysine transporter LysE</fullName>
    </submittedName>
</protein>
<keyword evidence="8" id="KW-1185">Reference proteome</keyword>
<evidence type="ECO:0000256" key="2">
    <source>
        <dbReference type="ARBA" id="ARBA00022475"/>
    </source>
</evidence>
<accession>A0A074LLJ9</accession>
<feature type="transmembrane region" description="Helical" evidence="6">
    <location>
        <begin position="37"/>
        <end position="58"/>
    </location>
</feature>
<gene>
    <name evidence="7" type="ORF">EL17_03355</name>
</gene>